<feature type="DNA-binding region" description="H-T-H motif" evidence="2">
    <location>
        <begin position="115"/>
        <end position="134"/>
    </location>
</feature>
<evidence type="ECO:0000256" key="1">
    <source>
        <dbReference type="ARBA" id="ARBA00023125"/>
    </source>
</evidence>
<evidence type="ECO:0000313" key="6">
    <source>
        <dbReference type="Proteomes" id="UP000297948"/>
    </source>
</evidence>
<evidence type="ECO:0000313" key="5">
    <source>
        <dbReference type="EMBL" id="TGA92474.1"/>
    </source>
</evidence>
<comment type="caution">
    <text evidence="5">The sequence shown here is derived from an EMBL/GenBank/DDBJ whole genome shotgun (WGS) entry which is preliminary data.</text>
</comment>
<reference evidence="5 6" key="1">
    <citation type="submission" date="2019-03" db="EMBL/GenBank/DDBJ databases">
        <authorList>
            <person name="Gonzalez-Pimentel J.L."/>
        </authorList>
    </citation>
    <scope>NUCLEOTIDE SEQUENCE [LARGE SCALE GENOMIC DNA]</scope>
    <source>
        <strain evidence="5 6">JCM 31289</strain>
    </source>
</reference>
<feature type="region of interest" description="Disordered" evidence="3">
    <location>
        <begin position="1"/>
        <end position="30"/>
    </location>
</feature>
<dbReference type="InterPro" id="IPR041678">
    <property type="entry name" value="TetR_C_16"/>
</dbReference>
<dbReference type="PRINTS" id="PR00455">
    <property type="entry name" value="HTHTETR"/>
</dbReference>
<protein>
    <submittedName>
        <fullName evidence="5">TetR/AcrR family transcriptional regulator</fullName>
    </submittedName>
</protein>
<dbReference type="Gene3D" id="1.10.10.60">
    <property type="entry name" value="Homeodomain-like"/>
    <property type="match status" value="1"/>
</dbReference>
<dbReference type="InterPro" id="IPR009057">
    <property type="entry name" value="Homeodomain-like_sf"/>
</dbReference>
<gene>
    <name evidence="5" type="ORF">E4099_27740</name>
</gene>
<dbReference type="PROSITE" id="PS50977">
    <property type="entry name" value="HTH_TETR_2"/>
    <property type="match status" value="1"/>
</dbReference>
<dbReference type="SUPFAM" id="SSF48498">
    <property type="entry name" value="Tetracyclin repressor-like, C-terminal domain"/>
    <property type="match status" value="1"/>
</dbReference>
<dbReference type="Pfam" id="PF17920">
    <property type="entry name" value="TetR_C_16"/>
    <property type="match status" value="1"/>
</dbReference>
<dbReference type="OrthoDB" id="3210235at2"/>
<keyword evidence="1 2" id="KW-0238">DNA-binding</keyword>
<dbReference type="Pfam" id="PF00440">
    <property type="entry name" value="TetR_N"/>
    <property type="match status" value="1"/>
</dbReference>
<evidence type="ECO:0000259" key="4">
    <source>
        <dbReference type="PROSITE" id="PS50977"/>
    </source>
</evidence>
<dbReference type="PANTHER" id="PTHR30055">
    <property type="entry name" value="HTH-TYPE TRANSCRIPTIONAL REGULATOR RUTR"/>
    <property type="match status" value="1"/>
</dbReference>
<keyword evidence="6" id="KW-1185">Reference proteome</keyword>
<organism evidence="5 6">
    <name type="scientific">Streptomyces palmae</name>
    <dbReference type="NCBI Taxonomy" id="1701085"/>
    <lineage>
        <taxon>Bacteria</taxon>
        <taxon>Bacillati</taxon>
        <taxon>Actinomycetota</taxon>
        <taxon>Actinomycetes</taxon>
        <taxon>Kitasatosporales</taxon>
        <taxon>Streptomycetaceae</taxon>
        <taxon>Streptomyces</taxon>
    </lineage>
</organism>
<dbReference type="AlphaFoldDB" id="A0A4Z0GAK9"/>
<dbReference type="GO" id="GO:0000976">
    <property type="term" value="F:transcription cis-regulatory region binding"/>
    <property type="evidence" value="ECO:0007669"/>
    <property type="project" value="TreeGrafter"/>
</dbReference>
<dbReference type="InterPro" id="IPR050109">
    <property type="entry name" value="HTH-type_TetR-like_transc_reg"/>
</dbReference>
<evidence type="ECO:0000256" key="3">
    <source>
        <dbReference type="SAM" id="MobiDB-lite"/>
    </source>
</evidence>
<dbReference type="PANTHER" id="PTHR30055:SF235">
    <property type="entry name" value="TRANSCRIPTIONAL REGULATORY PROTEIN"/>
    <property type="match status" value="1"/>
</dbReference>
<dbReference type="GO" id="GO:0003700">
    <property type="term" value="F:DNA-binding transcription factor activity"/>
    <property type="evidence" value="ECO:0007669"/>
    <property type="project" value="TreeGrafter"/>
</dbReference>
<dbReference type="Proteomes" id="UP000297948">
    <property type="component" value="Unassembled WGS sequence"/>
</dbReference>
<accession>A0A4Z0GAK9</accession>
<dbReference type="InterPro" id="IPR001647">
    <property type="entry name" value="HTH_TetR"/>
</dbReference>
<dbReference type="Gene3D" id="1.10.357.10">
    <property type="entry name" value="Tetracycline Repressor, domain 2"/>
    <property type="match status" value="1"/>
</dbReference>
<proteinExistence type="predicted"/>
<name>A0A4Z0GAK9_9ACTN</name>
<feature type="domain" description="HTH tetR-type" evidence="4">
    <location>
        <begin position="92"/>
        <end position="152"/>
    </location>
</feature>
<feature type="region of interest" description="Disordered" evidence="3">
    <location>
        <begin position="71"/>
        <end position="93"/>
    </location>
</feature>
<dbReference type="EMBL" id="SRID01000400">
    <property type="protein sequence ID" value="TGA92474.1"/>
    <property type="molecule type" value="Genomic_DNA"/>
</dbReference>
<evidence type="ECO:0000256" key="2">
    <source>
        <dbReference type="PROSITE-ProRule" id="PRU00335"/>
    </source>
</evidence>
<dbReference type="InterPro" id="IPR036271">
    <property type="entry name" value="Tet_transcr_reg_TetR-rel_C_sf"/>
</dbReference>
<sequence>MTDPDPGAVAGAAPGVVPDPGSGAVSGSAPGVVAGGDPGALSGSGLGKNAVPEAVLPGVIASEGPAIVPPEDVLPVSRRRGRPARNGTAAGPGARDRILRAARSEFAERGYDKTSVRGIAKAAGVDPALVHHYFGTKEQVFETAIELSFAPAPTVPEAVAAGGREQAGERMARAMFAIWESPETCEAMLAVLRSALTNEVAAGVLRGLIERRILARMAGELADVPQPGLRAQLAAGQLIGIAMLRYVLRMEPIASAETEEIVAMVGPIVQRYLTAPDPGATSRTR</sequence>
<dbReference type="SUPFAM" id="SSF46689">
    <property type="entry name" value="Homeodomain-like"/>
    <property type="match status" value="1"/>
</dbReference>